<dbReference type="EMBL" id="BAYM01000141">
    <property type="protein sequence ID" value="GAN37304.1"/>
    <property type="molecule type" value="Genomic_DNA"/>
</dbReference>
<gene>
    <name evidence="2" type="ORF">LC0644_1893</name>
</gene>
<name>A0A0C9PYS2_LACPA</name>
<feature type="transmembrane region" description="Helical" evidence="1">
    <location>
        <begin position="40"/>
        <end position="59"/>
    </location>
</feature>
<proteinExistence type="predicted"/>
<evidence type="ECO:0000256" key="1">
    <source>
        <dbReference type="SAM" id="Phobius"/>
    </source>
</evidence>
<comment type="caution">
    <text evidence="2">The sequence shown here is derived from an EMBL/GenBank/DDBJ whole genome shotgun (WGS) entry which is preliminary data.</text>
</comment>
<evidence type="ECO:0000313" key="2">
    <source>
        <dbReference type="EMBL" id="GAN37304.1"/>
    </source>
</evidence>
<organism evidence="2 3">
    <name type="scientific">Lacticaseibacillus paracasei NRIC 0644</name>
    <dbReference type="NCBI Taxonomy" id="1435038"/>
    <lineage>
        <taxon>Bacteria</taxon>
        <taxon>Bacillati</taxon>
        <taxon>Bacillota</taxon>
        <taxon>Bacilli</taxon>
        <taxon>Lactobacillales</taxon>
        <taxon>Lactobacillaceae</taxon>
        <taxon>Lacticaseibacillus</taxon>
    </lineage>
</organism>
<keyword evidence="1" id="KW-0812">Transmembrane</keyword>
<protein>
    <submittedName>
        <fullName evidence="2">Uncharacterized protein</fullName>
    </submittedName>
</protein>
<dbReference type="AlphaFoldDB" id="A0A0C9PYS2"/>
<accession>A0A0C9PYS2</accession>
<reference evidence="3" key="1">
    <citation type="submission" date="2014-05" db="EMBL/GenBank/DDBJ databases">
        <title>Whole genome sequencing of Lactobacillus casei NRIC0644.</title>
        <authorList>
            <person name="Atarashi H."/>
            <person name="Yoshida Y."/>
            <person name="Fujimura S."/>
            <person name="Tanaka N."/>
            <person name="Shiwa Y."/>
            <person name="Yoshikawa H."/>
            <person name="Okada S."/>
            <person name="Nakagawa J."/>
        </authorList>
    </citation>
    <scope>NUCLEOTIDE SEQUENCE [LARGE SCALE GENOMIC DNA]</scope>
    <source>
        <strain evidence="3">NRIC0644</strain>
    </source>
</reference>
<dbReference type="Proteomes" id="UP000032552">
    <property type="component" value="Unassembled WGS sequence"/>
</dbReference>
<sequence length="63" mass="7392">MAQNDFSVPPLKKNALDIAKMSLMIKVFWRQDQKLDLDKYYYALIYSIGGFCVMLDTTFKEPH</sequence>
<keyword evidence="1" id="KW-1133">Transmembrane helix</keyword>
<evidence type="ECO:0000313" key="3">
    <source>
        <dbReference type="Proteomes" id="UP000032552"/>
    </source>
</evidence>
<keyword evidence="1" id="KW-0472">Membrane</keyword>